<evidence type="ECO:0000256" key="3">
    <source>
        <dbReference type="ARBA" id="ARBA00023125"/>
    </source>
</evidence>
<sequence>MPTGAGGLDIEDDTDPLAMIAAEGDPEQDLMRLSEAEAVRRVLMTLEEPVRAILVLRDLEDCSYRDIAEILDVPLGTVMSRLARARKRFEVAWIAAFGEGEGQ</sequence>
<evidence type="ECO:0000256" key="1">
    <source>
        <dbReference type="ARBA" id="ARBA00023015"/>
    </source>
</evidence>
<evidence type="ECO:0000256" key="2">
    <source>
        <dbReference type="ARBA" id="ARBA00023082"/>
    </source>
</evidence>
<dbReference type="KEGG" id="mflg:ABS361_06355"/>
<dbReference type="InterPro" id="IPR036388">
    <property type="entry name" value="WH-like_DNA-bd_sf"/>
</dbReference>
<dbReference type="EMBL" id="CP158568">
    <property type="protein sequence ID" value="XBY46830.1"/>
    <property type="molecule type" value="Genomic_DNA"/>
</dbReference>
<reference evidence="6" key="1">
    <citation type="submission" date="2024-06" db="EMBL/GenBank/DDBJ databases">
        <title>Methylostella associata gen. nov., sp. nov., a novel Ancalomicrobiaceae-affiliated facultatively methylotrophic bacteria that feed on methanotrophs of the genus Methylococcus.</title>
        <authorList>
            <person name="Saltykova V."/>
            <person name="Danilova O.V."/>
            <person name="Oshkin I.Y."/>
            <person name="Belova S.E."/>
            <person name="Pimenov N.V."/>
            <person name="Dedysh S.N."/>
        </authorList>
    </citation>
    <scope>NUCLEOTIDE SEQUENCE</scope>
    <source>
        <strain evidence="6">S20</strain>
    </source>
</reference>
<keyword evidence="2" id="KW-0731">Sigma factor</keyword>
<dbReference type="AlphaFoldDB" id="A0AAU7XIC0"/>
<dbReference type="GO" id="GO:0006352">
    <property type="term" value="P:DNA-templated transcription initiation"/>
    <property type="evidence" value="ECO:0007669"/>
    <property type="project" value="InterPro"/>
</dbReference>
<dbReference type="NCBIfam" id="TIGR02937">
    <property type="entry name" value="sigma70-ECF"/>
    <property type="match status" value="1"/>
</dbReference>
<keyword evidence="1" id="KW-0805">Transcription regulation</keyword>
<dbReference type="PANTHER" id="PTHR43133">
    <property type="entry name" value="RNA POLYMERASE ECF-TYPE SIGMA FACTO"/>
    <property type="match status" value="1"/>
</dbReference>
<dbReference type="InterPro" id="IPR013249">
    <property type="entry name" value="RNA_pol_sigma70_r4_t2"/>
</dbReference>
<protein>
    <submittedName>
        <fullName evidence="6">Sigma-70 family RNA polymerase sigma factor</fullName>
    </submittedName>
</protein>
<evidence type="ECO:0000256" key="4">
    <source>
        <dbReference type="ARBA" id="ARBA00023163"/>
    </source>
</evidence>
<proteinExistence type="predicted"/>
<dbReference type="GO" id="GO:0016987">
    <property type="term" value="F:sigma factor activity"/>
    <property type="evidence" value="ECO:0007669"/>
    <property type="project" value="UniProtKB-KW"/>
</dbReference>
<dbReference type="InterPro" id="IPR014284">
    <property type="entry name" value="RNA_pol_sigma-70_dom"/>
</dbReference>
<dbReference type="RefSeq" id="WP_407051920.1">
    <property type="nucleotide sequence ID" value="NZ_CP158568.1"/>
</dbReference>
<dbReference type="GO" id="GO:0003677">
    <property type="term" value="F:DNA binding"/>
    <property type="evidence" value="ECO:0007669"/>
    <property type="project" value="UniProtKB-KW"/>
</dbReference>
<dbReference type="Gene3D" id="1.10.10.10">
    <property type="entry name" value="Winged helix-like DNA-binding domain superfamily/Winged helix DNA-binding domain"/>
    <property type="match status" value="1"/>
</dbReference>
<name>A0AAU7XIC0_9HYPH</name>
<dbReference type="CDD" id="cd06171">
    <property type="entry name" value="Sigma70_r4"/>
    <property type="match status" value="1"/>
</dbReference>
<dbReference type="PANTHER" id="PTHR43133:SF8">
    <property type="entry name" value="RNA POLYMERASE SIGMA FACTOR HI_1459-RELATED"/>
    <property type="match status" value="1"/>
</dbReference>
<evidence type="ECO:0000313" key="6">
    <source>
        <dbReference type="EMBL" id="XBY46830.1"/>
    </source>
</evidence>
<feature type="domain" description="RNA polymerase sigma factor 70 region 4 type 2" evidence="5">
    <location>
        <begin position="37"/>
        <end position="88"/>
    </location>
</feature>
<organism evidence="6">
    <name type="scientific">Methyloraptor flagellatus</name>
    <dbReference type="NCBI Taxonomy" id="3162530"/>
    <lineage>
        <taxon>Bacteria</taxon>
        <taxon>Pseudomonadati</taxon>
        <taxon>Pseudomonadota</taxon>
        <taxon>Alphaproteobacteria</taxon>
        <taxon>Hyphomicrobiales</taxon>
        <taxon>Ancalomicrobiaceae</taxon>
        <taxon>Methyloraptor</taxon>
    </lineage>
</organism>
<accession>A0AAU7XIC0</accession>
<evidence type="ECO:0000259" key="5">
    <source>
        <dbReference type="Pfam" id="PF08281"/>
    </source>
</evidence>
<keyword evidence="3" id="KW-0238">DNA-binding</keyword>
<gene>
    <name evidence="6" type="ORF">ABS361_06355</name>
</gene>
<dbReference type="InterPro" id="IPR013324">
    <property type="entry name" value="RNA_pol_sigma_r3/r4-like"/>
</dbReference>
<dbReference type="InterPro" id="IPR039425">
    <property type="entry name" value="RNA_pol_sigma-70-like"/>
</dbReference>
<dbReference type="SUPFAM" id="SSF88659">
    <property type="entry name" value="Sigma3 and sigma4 domains of RNA polymerase sigma factors"/>
    <property type="match status" value="1"/>
</dbReference>
<keyword evidence="4" id="KW-0804">Transcription</keyword>
<dbReference type="Pfam" id="PF08281">
    <property type="entry name" value="Sigma70_r4_2"/>
    <property type="match status" value="1"/>
</dbReference>